<organism evidence="1 2">
    <name type="scientific">[Myrmecia] bisecta</name>
    <dbReference type="NCBI Taxonomy" id="41462"/>
    <lineage>
        <taxon>Eukaryota</taxon>
        <taxon>Viridiplantae</taxon>
        <taxon>Chlorophyta</taxon>
        <taxon>core chlorophytes</taxon>
        <taxon>Trebouxiophyceae</taxon>
        <taxon>Trebouxiales</taxon>
        <taxon>Trebouxiaceae</taxon>
        <taxon>Myrmecia</taxon>
    </lineage>
</organism>
<accession>A0AAW1PSA3</accession>
<reference evidence="1 2" key="1">
    <citation type="journal article" date="2024" name="Nat. Commun.">
        <title>Phylogenomics reveals the evolutionary origins of lichenization in chlorophyte algae.</title>
        <authorList>
            <person name="Puginier C."/>
            <person name="Libourel C."/>
            <person name="Otte J."/>
            <person name="Skaloud P."/>
            <person name="Haon M."/>
            <person name="Grisel S."/>
            <person name="Petersen M."/>
            <person name="Berrin J.G."/>
            <person name="Delaux P.M."/>
            <person name="Dal Grande F."/>
            <person name="Keller J."/>
        </authorList>
    </citation>
    <scope>NUCLEOTIDE SEQUENCE [LARGE SCALE GENOMIC DNA]</scope>
    <source>
        <strain evidence="1 2">SAG 2043</strain>
    </source>
</reference>
<gene>
    <name evidence="1" type="ORF">WJX72_004727</name>
</gene>
<evidence type="ECO:0000313" key="2">
    <source>
        <dbReference type="Proteomes" id="UP001489004"/>
    </source>
</evidence>
<name>A0AAW1PSA3_9CHLO</name>
<evidence type="ECO:0000313" key="1">
    <source>
        <dbReference type="EMBL" id="KAK9812853.1"/>
    </source>
</evidence>
<proteinExistence type="predicted"/>
<dbReference type="EMBL" id="JALJOR010000008">
    <property type="protein sequence ID" value="KAK9812853.1"/>
    <property type="molecule type" value="Genomic_DNA"/>
</dbReference>
<protein>
    <submittedName>
        <fullName evidence="1">Uncharacterized protein</fullName>
    </submittedName>
</protein>
<comment type="caution">
    <text evidence="1">The sequence shown here is derived from an EMBL/GenBank/DDBJ whole genome shotgun (WGS) entry which is preliminary data.</text>
</comment>
<keyword evidence="2" id="KW-1185">Reference proteome</keyword>
<dbReference type="Proteomes" id="UP001489004">
    <property type="component" value="Unassembled WGS sequence"/>
</dbReference>
<sequence>MRETLNRRSPTTVETICCSQHSKLVLASLKNLSGQPATGKRWGCKETASLSLPGRSQRQLLLQYGAAAVRESADSALDLASSSSTSFGAPDNTEFQFWESASYDSGASGSAAYSEWEVWPEAPKEDWPSLPQPAPKPALLGWKPVRSSRVKRTNGVKVLNRASESFGYTYAGPVTCNEELEQQGYQRLMRDEGSWQAGPLLEAERQRQIAVAQQLHEREVLRHPTAADMHSMMDRASGRPTEADASDFVMSTCASSSGRQLMRQMMDAGWHPVFPSSGIGNSHPKWKRRLPNGTLQVITHSSSPSDVRAMAHLQAALARADRAAQEAHQEASPANC</sequence>
<dbReference type="AlphaFoldDB" id="A0AAW1PSA3"/>